<keyword evidence="8" id="KW-1185">Reference proteome</keyword>
<feature type="active site" description="Nucleophile" evidence="5">
    <location>
        <position position="41"/>
    </location>
</feature>
<evidence type="ECO:0000256" key="4">
    <source>
        <dbReference type="ARBA" id="ARBA00023098"/>
    </source>
</evidence>
<feature type="active site" description="Proton acceptor" evidence="5">
    <location>
        <position position="153"/>
    </location>
</feature>
<feature type="short sequence motif" description="GXSXG" evidence="5">
    <location>
        <begin position="39"/>
        <end position="43"/>
    </location>
</feature>
<gene>
    <name evidence="7" type="ORF">L2716_04555</name>
</gene>
<proteinExistence type="inferred from homology"/>
<dbReference type="RefSeq" id="WP_236332214.1">
    <property type="nucleotide sequence ID" value="NZ_JAKIJS010000001.1"/>
</dbReference>
<evidence type="ECO:0000313" key="8">
    <source>
        <dbReference type="Proteomes" id="UP001649381"/>
    </source>
</evidence>
<dbReference type="InterPro" id="IPR001423">
    <property type="entry name" value="LysoPLipase_patatin_CS"/>
</dbReference>
<dbReference type="Proteomes" id="UP001649381">
    <property type="component" value="Unassembled WGS sequence"/>
</dbReference>
<dbReference type="InterPro" id="IPR016035">
    <property type="entry name" value="Acyl_Trfase/lysoPLipase"/>
</dbReference>
<evidence type="ECO:0000256" key="1">
    <source>
        <dbReference type="ARBA" id="ARBA00006636"/>
    </source>
</evidence>
<sequence>MKNPKVGLALGSGGARGFAHIGVLKSLHRAGIPIDMIAGSSMGALVGAFYCTGHEPDTMVKMARMFRRRYYMDYTVPKMGFVSGNKVEQLMYVLTQNKKIEDLEIPFSVIATDLLKSEKVIIREGLISEAVRASIAVPGIFVPFKKDGRLLVDGSVIDRVPVSVVREMGADVTIAVDISHIKQNPEINTIFDVIMQSIDIMQRELVKTHELVTDVLIRPHVENFSASAFKDIEEIIEIGEKETNKRIDDIEAAIQNWRKENEKT</sequence>
<evidence type="ECO:0000256" key="5">
    <source>
        <dbReference type="PROSITE-ProRule" id="PRU01161"/>
    </source>
</evidence>
<dbReference type="Gene3D" id="3.40.1090.10">
    <property type="entry name" value="Cytosolic phospholipase A2 catalytic domain"/>
    <property type="match status" value="1"/>
</dbReference>
<evidence type="ECO:0000259" key="6">
    <source>
        <dbReference type="PROSITE" id="PS51635"/>
    </source>
</evidence>
<dbReference type="InterPro" id="IPR050301">
    <property type="entry name" value="NTE"/>
</dbReference>
<evidence type="ECO:0000256" key="2">
    <source>
        <dbReference type="ARBA" id="ARBA00022801"/>
    </source>
</evidence>
<accession>A0ABS9GZ01</accession>
<dbReference type="PROSITE" id="PS01237">
    <property type="entry name" value="UPF0028"/>
    <property type="match status" value="1"/>
</dbReference>
<comment type="similarity">
    <text evidence="1">Belongs to the NTE family.</text>
</comment>
<dbReference type="PROSITE" id="PS51635">
    <property type="entry name" value="PNPLA"/>
    <property type="match status" value="1"/>
</dbReference>
<evidence type="ECO:0000256" key="3">
    <source>
        <dbReference type="ARBA" id="ARBA00022963"/>
    </source>
</evidence>
<feature type="domain" description="PNPLA" evidence="6">
    <location>
        <begin position="8"/>
        <end position="166"/>
    </location>
</feature>
<comment type="caution">
    <text evidence="5">Lacks conserved residue(s) required for the propagation of feature annotation.</text>
</comment>
<organism evidence="7 8">
    <name type="scientific">Pseudalkalibacillus berkeleyi</name>
    <dbReference type="NCBI Taxonomy" id="1069813"/>
    <lineage>
        <taxon>Bacteria</taxon>
        <taxon>Bacillati</taxon>
        <taxon>Bacillota</taxon>
        <taxon>Bacilli</taxon>
        <taxon>Bacillales</taxon>
        <taxon>Fictibacillaceae</taxon>
        <taxon>Pseudalkalibacillus</taxon>
    </lineage>
</organism>
<dbReference type="SUPFAM" id="SSF52151">
    <property type="entry name" value="FabD/lysophospholipase-like"/>
    <property type="match status" value="1"/>
</dbReference>
<dbReference type="InterPro" id="IPR002641">
    <property type="entry name" value="PNPLA_dom"/>
</dbReference>
<name>A0ABS9GZ01_9BACL</name>
<evidence type="ECO:0000313" key="7">
    <source>
        <dbReference type="EMBL" id="MCF6136991.1"/>
    </source>
</evidence>
<keyword evidence="2 5" id="KW-0378">Hydrolase</keyword>
<comment type="caution">
    <text evidence="7">The sequence shown here is derived from an EMBL/GenBank/DDBJ whole genome shotgun (WGS) entry which is preliminary data.</text>
</comment>
<dbReference type="PANTHER" id="PTHR14226">
    <property type="entry name" value="NEUROPATHY TARGET ESTERASE/SWISS CHEESE D.MELANOGASTER"/>
    <property type="match status" value="1"/>
</dbReference>
<keyword evidence="3 5" id="KW-0442">Lipid degradation</keyword>
<reference evidence="7 8" key="1">
    <citation type="submission" date="2022-01" db="EMBL/GenBank/DDBJ databases">
        <title>Alkalihalobacillus sp. EGI L200015, a novel bacterium isolated from a salt lake sediment.</title>
        <authorList>
            <person name="Gao L."/>
            <person name="Fang B.-Z."/>
            <person name="Li W.-J."/>
        </authorList>
    </citation>
    <scope>NUCLEOTIDE SEQUENCE [LARGE SCALE GENOMIC DNA]</scope>
    <source>
        <strain evidence="7 8">KCTC 12718</strain>
    </source>
</reference>
<dbReference type="PANTHER" id="PTHR14226:SF76">
    <property type="entry name" value="NTE FAMILY PROTEIN RSSA"/>
    <property type="match status" value="1"/>
</dbReference>
<keyword evidence="4 5" id="KW-0443">Lipid metabolism</keyword>
<protein>
    <submittedName>
        <fullName evidence="7">Patatin-like phospholipase family protein</fullName>
    </submittedName>
</protein>
<dbReference type="EMBL" id="JAKIJS010000001">
    <property type="protein sequence ID" value="MCF6136991.1"/>
    <property type="molecule type" value="Genomic_DNA"/>
</dbReference>
<dbReference type="Pfam" id="PF01734">
    <property type="entry name" value="Patatin"/>
    <property type="match status" value="1"/>
</dbReference>